<proteinExistence type="predicted"/>
<gene>
    <name evidence="2" type="ORF">U9M48_016317</name>
</gene>
<dbReference type="EMBL" id="CP144748">
    <property type="protein sequence ID" value="WVZ67205.1"/>
    <property type="molecule type" value="Genomic_DNA"/>
</dbReference>
<protein>
    <submittedName>
        <fullName evidence="2">Uncharacterized protein</fullName>
    </submittedName>
</protein>
<evidence type="ECO:0000313" key="3">
    <source>
        <dbReference type="Proteomes" id="UP001341281"/>
    </source>
</evidence>
<feature type="compositionally biased region" description="Basic and acidic residues" evidence="1">
    <location>
        <begin position="1"/>
        <end position="18"/>
    </location>
</feature>
<evidence type="ECO:0000313" key="2">
    <source>
        <dbReference type="EMBL" id="WVZ67205.1"/>
    </source>
</evidence>
<organism evidence="2 3">
    <name type="scientific">Paspalum notatum var. saurae</name>
    <dbReference type="NCBI Taxonomy" id="547442"/>
    <lineage>
        <taxon>Eukaryota</taxon>
        <taxon>Viridiplantae</taxon>
        <taxon>Streptophyta</taxon>
        <taxon>Embryophyta</taxon>
        <taxon>Tracheophyta</taxon>
        <taxon>Spermatophyta</taxon>
        <taxon>Magnoliopsida</taxon>
        <taxon>Liliopsida</taxon>
        <taxon>Poales</taxon>
        <taxon>Poaceae</taxon>
        <taxon>PACMAD clade</taxon>
        <taxon>Panicoideae</taxon>
        <taxon>Andropogonodae</taxon>
        <taxon>Paspaleae</taxon>
        <taxon>Paspalinae</taxon>
        <taxon>Paspalum</taxon>
    </lineage>
</organism>
<dbReference type="Proteomes" id="UP001341281">
    <property type="component" value="Chromosome 04"/>
</dbReference>
<evidence type="ECO:0000256" key="1">
    <source>
        <dbReference type="SAM" id="MobiDB-lite"/>
    </source>
</evidence>
<name>A0AAQ3T6T3_PASNO</name>
<feature type="region of interest" description="Disordered" evidence="1">
    <location>
        <begin position="1"/>
        <end position="31"/>
    </location>
</feature>
<sequence>MYTNDIRERDDACNKENTENQTCGSIGMGEMHVHRRQLTTEQIEARRANARARYANLTPKERQAIRDRQRLLYSHMTSEQK</sequence>
<reference evidence="2 3" key="1">
    <citation type="submission" date="2024-02" db="EMBL/GenBank/DDBJ databases">
        <title>High-quality chromosome-scale genome assembly of Pensacola bahiagrass (Paspalum notatum Flugge var. saurae).</title>
        <authorList>
            <person name="Vega J.M."/>
            <person name="Podio M."/>
            <person name="Orjuela J."/>
            <person name="Siena L.A."/>
            <person name="Pessino S.C."/>
            <person name="Combes M.C."/>
            <person name="Mariac C."/>
            <person name="Albertini E."/>
            <person name="Pupilli F."/>
            <person name="Ortiz J.P.A."/>
            <person name="Leblanc O."/>
        </authorList>
    </citation>
    <scope>NUCLEOTIDE SEQUENCE [LARGE SCALE GENOMIC DNA]</scope>
    <source>
        <strain evidence="2">R1</strain>
        <tissue evidence="2">Leaf</tissue>
    </source>
</reference>
<keyword evidence="3" id="KW-1185">Reference proteome</keyword>
<dbReference type="AlphaFoldDB" id="A0AAQ3T6T3"/>
<accession>A0AAQ3T6T3</accession>